<dbReference type="OrthoDB" id="9765468at2"/>
<comment type="cofactor">
    <cofactor evidence="1 15">
        <name>Mg(2+)</name>
        <dbReference type="ChEBI" id="CHEBI:18420"/>
    </cofactor>
</comment>
<evidence type="ECO:0000256" key="15">
    <source>
        <dbReference type="PIRNR" id="PIRNR000854"/>
    </source>
</evidence>
<evidence type="ECO:0000256" key="3">
    <source>
        <dbReference type="ARBA" id="ARBA00004742"/>
    </source>
</evidence>
<dbReference type="Pfam" id="PF01326">
    <property type="entry name" value="PPDK_N"/>
    <property type="match status" value="1"/>
</dbReference>
<dbReference type="InterPro" id="IPR002192">
    <property type="entry name" value="PPDK_AMP/ATP-bd"/>
</dbReference>
<keyword evidence="21" id="KW-1185">Reference proteome</keyword>
<dbReference type="Pfam" id="PF00391">
    <property type="entry name" value="PEP-utilizers"/>
    <property type="match status" value="1"/>
</dbReference>
<dbReference type="InterPro" id="IPR015813">
    <property type="entry name" value="Pyrv/PenolPyrv_kinase-like_dom"/>
</dbReference>
<dbReference type="InterPro" id="IPR036637">
    <property type="entry name" value="Phosphohistidine_dom_sf"/>
</dbReference>
<evidence type="ECO:0000256" key="11">
    <source>
        <dbReference type="ARBA" id="ARBA00022840"/>
    </source>
</evidence>
<dbReference type="Gene3D" id="3.50.30.10">
    <property type="entry name" value="Phosphohistidine domain"/>
    <property type="match status" value="1"/>
</dbReference>
<evidence type="ECO:0000256" key="13">
    <source>
        <dbReference type="ARBA" id="ARBA00033470"/>
    </source>
</evidence>
<dbReference type="InterPro" id="IPR000121">
    <property type="entry name" value="PEP_util_C"/>
</dbReference>
<dbReference type="RefSeq" id="WP_119431642.1">
    <property type="nucleotide sequence ID" value="NZ_QWGE01000002.1"/>
</dbReference>
<dbReference type="Proteomes" id="UP000266005">
    <property type="component" value="Unassembled WGS sequence"/>
</dbReference>
<dbReference type="Gene3D" id="3.20.20.60">
    <property type="entry name" value="Phosphoenolpyruvate-binding domains"/>
    <property type="match status" value="1"/>
</dbReference>
<dbReference type="AlphaFoldDB" id="A0A399SFC0"/>
<evidence type="ECO:0000256" key="8">
    <source>
        <dbReference type="ARBA" id="ARBA00022723"/>
    </source>
</evidence>
<keyword evidence="12 15" id="KW-0460">Magnesium</keyword>
<accession>A0A399SFC0</accession>
<dbReference type="GO" id="GO:0006094">
    <property type="term" value="P:gluconeogenesis"/>
    <property type="evidence" value="ECO:0007669"/>
    <property type="project" value="UniProtKB-UniPathway"/>
</dbReference>
<feature type="compositionally biased region" description="Low complexity" evidence="16">
    <location>
        <begin position="279"/>
        <end position="288"/>
    </location>
</feature>
<keyword evidence="20" id="KW-0670">Pyruvate</keyword>
<keyword evidence="9 15" id="KW-0547">Nucleotide-binding</keyword>
<keyword evidence="10 15" id="KW-0418">Kinase</keyword>
<dbReference type="InterPro" id="IPR018274">
    <property type="entry name" value="PEP_util_AS"/>
</dbReference>
<dbReference type="InterPro" id="IPR023151">
    <property type="entry name" value="PEP_util_CS"/>
</dbReference>
<dbReference type="GO" id="GO:0005524">
    <property type="term" value="F:ATP binding"/>
    <property type="evidence" value="ECO:0007669"/>
    <property type="project" value="UniProtKB-KW"/>
</dbReference>
<dbReference type="Pfam" id="PF02896">
    <property type="entry name" value="PEP-utilizers_C"/>
    <property type="match status" value="1"/>
</dbReference>
<comment type="similarity">
    <text evidence="4 15">Belongs to the PEP-utilizing enzyme family.</text>
</comment>
<dbReference type="SUPFAM" id="SSF52009">
    <property type="entry name" value="Phosphohistidine domain"/>
    <property type="match status" value="1"/>
</dbReference>
<dbReference type="SUPFAM" id="SSF51621">
    <property type="entry name" value="Phosphoenolpyruvate/pyruvate domain"/>
    <property type="match status" value="1"/>
</dbReference>
<dbReference type="EC" id="2.7.9.2" evidence="5 15"/>
<dbReference type="Gene3D" id="3.30.1490.20">
    <property type="entry name" value="ATP-grasp fold, A domain"/>
    <property type="match status" value="1"/>
</dbReference>
<reference evidence="21" key="1">
    <citation type="submission" date="2018-08" db="EMBL/GenBank/DDBJ databases">
        <title>Mucilaginibacter sp. MYSH2.</title>
        <authorList>
            <person name="Seo T."/>
        </authorList>
    </citation>
    <scope>NUCLEOTIDE SEQUENCE [LARGE SCALE GENOMIC DNA]</scope>
    <source>
        <strain evidence="21">KIRAN</strain>
    </source>
</reference>
<dbReference type="SUPFAM" id="SSF56059">
    <property type="entry name" value="Glutathione synthetase ATP-binding domain-like"/>
    <property type="match status" value="1"/>
</dbReference>
<evidence type="ECO:0000256" key="14">
    <source>
        <dbReference type="ARBA" id="ARBA00047700"/>
    </source>
</evidence>
<dbReference type="Gene3D" id="3.30.470.20">
    <property type="entry name" value="ATP-grasp fold, B domain"/>
    <property type="match status" value="1"/>
</dbReference>
<evidence type="ECO:0000259" key="18">
    <source>
        <dbReference type="Pfam" id="PF01326"/>
    </source>
</evidence>
<dbReference type="GO" id="GO:0046872">
    <property type="term" value="F:metal ion binding"/>
    <property type="evidence" value="ECO:0007669"/>
    <property type="project" value="UniProtKB-KW"/>
</dbReference>
<evidence type="ECO:0000256" key="10">
    <source>
        <dbReference type="ARBA" id="ARBA00022777"/>
    </source>
</evidence>
<dbReference type="PIRSF" id="PIRSF000854">
    <property type="entry name" value="PEP_synthase"/>
    <property type="match status" value="1"/>
</dbReference>
<evidence type="ECO:0000259" key="17">
    <source>
        <dbReference type="Pfam" id="PF00391"/>
    </source>
</evidence>
<dbReference type="InterPro" id="IPR008279">
    <property type="entry name" value="PEP-util_enz_mobile_dom"/>
</dbReference>
<dbReference type="PROSITE" id="PS00370">
    <property type="entry name" value="PEP_ENZYMES_PHOS_SITE"/>
    <property type="match status" value="1"/>
</dbReference>
<evidence type="ECO:0000256" key="5">
    <source>
        <dbReference type="ARBA" id="ARBA00011996"/>
    </source>
</evidence>
<dbReference type="PANTHER" id="PTHR43030:SF1">
    <property type="entry name" value="PHOSPHOENOLPYRUVATE SYNTHASE"/>
    <property type="match status" value="1"/>
</dbReference>
<feature type="domain" description="PEP-utilising enzyme C-terminal" evidence="19">
    <location>
        <begin position="497"/>
        <end position="802"/>
    </location>
</feature>
<comment type="pathway">
    <text evidence="3 15">Carbohydrate biosynthesis; gluconeogenesis.</text>
</comment>
<dbReference type="InterPro" id="IPR006319">
    <property type="entry name" value="PEP_synth"/>
</dbReference>
<keyword evidence="11 15" id="KW-0067">ATP-binding</keyword>
<dbReference type="FunFam" id="3.30.470.20:FF:000017">
    <property type="entry name" value="Phosphoenolpyruvate synthase"/>
    <property type="match status" value="1"/>
</dbReference>
<dbReference type="EMBL" id="QWGE01000002">
    <property type="protein sequence ID" value="RIJ41898.1"/>
    <property type="molecule type" value="Genomic_DNA"/>
</dbReference>
<protein>
    <recommendedName>
        <fullName evidence="6 15">Phosphoenolpyruvate synthase</fullName>
        <shortName evidence="15">PEP synthase</shortName>
        <ecNumber evidence="5 15">2.7.9.2</ecNumber>
    </recommendedName>
    <alternativeName>
        <fullName evidence="13 15">Pyruvate, water dikinase</fullName>
    </alternativeName>
</protein>
<feature type="region of interest" description="Disordered" evidence="16">
    <location>
        <begin position="271"/>
        <end position="300"/>
    </location>
</feature>
<evidence type="ECO:0000256" key="4">
    <source>
        <dbReference type="ARBA" id="ARBA00007837"/>
    </source>
</evidence>
<organism evidence="20 21">
    <name type="scientific">Pontibacter oryzae</name>
    <dbReference type="NCBI Taxonomy" id="2304593"/>
    <lineage>
        <taxon>Bacteria</taxon>
        <taxon>Pseudomonadati</taxon>
        <taxon>Bacteroidota</taxon>
        <taxon>Cytophagia</taxon>
        <taxon>Cytophagales</taxon>
        <taxon>Hymenobacteraceae</taxon>
        <taxon>Pontibacter</taxon>
    </lineage>
</organism>
<evidence type="ECO:0000256" key="1">
    <source>
        <dbReference type="ARBA" id="ARBA00001946"/>
    </source>
</evidence>
<comment type="catalytic activity">
    <reaction evidence="14 15">
        <text>pyruvate + ATP + H2O = phosphoenolpyruvate + AMP + phosphate + 2 H(+)</text>
        <dbReference type="Rhea" id="RHEA:11364"/>
        <dbReference type="ChEBI" id="CHEBI:15361"/>
        <dbReference type="ChEBI" id="CHEBI:15377"/>
        <dbReference type="ChEBI" id="CHEBI:15378"/>
        <dbReference type="ChEBI" id="CHEBI:30616"/>
        <dbReference type="ChEBI" id="CHEBI:43474"/>
        <dbReference type="ChEBI" id="CHEBI:58702"/>
        <dbReference type="ChEBI" id="CHEBI:456215"/>
        <dbReference type="EC" id="2.7.9.2"/>
    </reaction>
</comment>
<evidence type="ECO:0000256" key="2">
    <source>
        <dbReference type="ARBA" id="ARBA00002988"/>
    </source>
</evidence>
<sequence>MSELVLPFNQITNTDTSVVGGKNASLGEMIQKLTSKGIHVPDGFATTATAYRAFLGHNNLEQPLADLLNTLDTDSFSNLHEIGKQARKMVREANMPNDVVDAIKEAYEQLKASEVNLTAVAVRSSATAEDLPEASFAGQHDSFLNVQGAEEVMRACQKCFISLFNDRAIKYRADNGFEHMKVALSAGVQRMVRSDKASAGVIFTIAPDSGLNTVLFMTGSWGLGENVVQGAVNADEFYVFKDAIRQQKKAIVSKKLGTKEMTMVYATDAPANQNEKTGEGSAAAEAGENLNTTNISTPKDKQEQWVLNDNEITTLAAWALQIEEHYTKPMDIEWAKDGESGELFIVQARPETVHSGKSITCLKSYHLTSEGQVIARGNGVGGKIAAGKARLLHSPKEIDKLQQGDVLVTGITNPDWDPVLKKASAIVTDSGGRTSHAAIVAREVGAVAVVGTGNGTQSIKDGQEVTVSCAEGEEGKVYEGILAWEEHNMELDKLGQTKTQAMLILGDPEQAFFYAMYPVAGVGLMRLEFVINNSIKAHPLALIHLQDLEDHETKAQLEQLTKNYESPSAYFVEKLSQAVATTAAAFFPRDVIVRMSDFKSNEYANLLGGQQFEPHEENPMLGFRGASRYYHEKYMEGFKLECQAMRVVRDEMGLTNVKLMIPFCRTTEEAARIKELMAEQGLTQGENGLELYMMVEVPSNVILLDQFAEIFDGFSIGSNDLTQLTLGIDRDSSTISELFNERDPAAEKMIAMAIAGAKRNNKKIGLCGQAPSDFPEVTKFLVEQGIDSISFNPDAIAQGIQNILKAERQT</sequence>
<evidence type="ECO:0000256" key="7">
    <source>
        <dbReference type="ARBA" id="ARBA00022679"/>
    </source>
</evidence>
<name>A0A399SFC0_9BACT</name>
<evidence type="ECO:0000259" key="19">
    <source>
        <dbReference type="Pfam" id="PF02896"/>
    </source>
</evidence>
<feature type="domain" description="Pyruvate phosphate dikinase AMP/ATP-binding" evidence="18">
    <location>
        <begin position="18"/>
        <end position="357"/>
    </location>
</feature>
<dbReference type="PRINTS" id="PR01736">
    <property type="entry name" value="PHPHTRNFRASE"/>
</dbReference>
<dbReference type="NCBIfam" id="NF005057">
    <property type="entry name" value="PRK06464.1"/>
    <property type="match status" value="1"/>
</dbReference>
<evidence type="ECO:0000313" key="21">
    <source>
        <dbReference type="Proteomes" id="UP000266005"/>
    </source>
</evidence>
<dbReference type="FunFam" id="3.30.1490.20:FF:000010">
    <property type="entry name" value="Phosphoenolpyruvate synthase"/>
    <property type="match status" value="1"/>
</dbReference>
<evidence type="ECO:0000256" key="9">
    <source>
        <dbReference type="ARBA" id="ARBA00022741"/>
    </source>
</evidence>
<feature type="domain" description="PEP-utilising enzyme mobile" evidence="17">
    <location>
        <begin position="402"/>
        <end position="472"/>
    </location>
</feature>
<evidence type="ECO:0000313" key="20">
    <source>
        <dbReference type="EMBL" id="RIJ41898.1"/>
    </source>
</evidence>
<evidence type="ECO:0000256" key="6">
    <source>
        <dbReference type="ARBA" id="ARBA00021623"/>
    </source>
</evidence>
<evidence type="ECO:0000256" key="16">
    <source>
        <dbReference type="SAM" id="MobiDB-lite"/>
    </source>
</evidence>
<comment type="caution">
    <text evidence="20">The sequence shown here is derived from an EMBL/GenBank/DDBJ whole genome shotgun (WGS) entry which is preliminary data.</text>
</comment>
<keyword evidence="8 15" id="KW-0479">Metal-binding</keyword>
<dbReference type="GO" id="GO:0008986">
    <property type="term" value="F:pyruvate, water dikinase activity"/>
    <property type="evidence" value="ECO:0007669"/>
    <property type="project" value="UniProtKB-EC"/>
</dbReference>
<comment type="function">
    <text evidence="2 15">Catalyzes the phosphorylation of pyruvate to phosphoenolpyruvate.</text>
</comment>
<dbReference type="PANTHER" id="PTHR43030">
    <property type="entry name" value="PHOSPHOENOLPYRUVATE SYNTHASE"/>
    <property type="match status" value="1"/>
</dbReference>
<dbReference type="InterPro" id="IPR013815">
    <property type="entry name" value="ATP_grasp_subdomain_1"/>
</dbReference>
<dbReference type="UniPathway" id="UPA00138"/>
<keyword evidence="7 15" id="KW-0808">Transferase</keyword>
<dbReference type="NCBIfam" id="TIGR01418">
    <property type="entry name" value="PEP_synth"/>
    <property type="match status" value="1"/>
</dbReference>
<gene>
    <name evidence="20" type="ORF">D1627_07785</name>
</gene>
<dbReference type="PROSITE" id="PS00742">
    <property type="entry name" value="PEP_ENZYMES_2"/>
    <property type="match status" value="1"/>
</dbReference>
<dbReference type="InterPro" id="IPR040442">
    <property type="entry name" value="Pyrv_kinase-like_dom_sf"/>
</dbReference>
<evidence type="ECO:0000256" key="12">
    <source>
        <dbReference type="ARBA" id="ARBA00022842"/>
    </source>
</evidence>
<proteinExistence type="inferred from homology"/>